<evidence type="ECO:0000256" key="3">
    <source>
        <dbReference type="ARBA" id="ARBA00022801"/>
    </source>
</evidence>
<accession>A0ABY1R741</accession>
<evidence type="ECO:0000256" key="2">
    <source>
        <dbReference type="ARBA" id="ARBA00022670"/>
    </source>
</evidence>
<keyword evidence="4" id="KW-0720">Serine protease</keyword>
<dbReference type="PANTHER" id="PTHR20842:SF0">
    <property type="entry name" value="ALPHA-ASPARTYL DIPEPTIDASE"/>
    <property type="match status" value="1"/>
</dbReference>
<keyword evidence="6" id="KW-1185">Reference proteome</keyword>
<organism evidence="5 6">
    <name type="scientific">Epilithonimonas pallida</name>
    <dbReference type="NCBI Taxonomy" id="373671"/>
    <lineage>
        <taxon>Bacteria</taxon>
        <taxon>Pseudomonadati</taxon>
        <taxon>Bacteroidota</taxon>
        <taxon>Flavobacteriia</taxon>
        <taxon>Flavobacteriales</taxon>
        <taxon>Weeksellaceae</taxon>
        <taxon>Chryseobacterium group</taxon>
        <taxon>Epilithonimonas</taxon>
    </lineage>
</organism>
<name>A0ABY1R741_9FLAO</name>
<gene>
    <name evidence="5" type="ORF">SAMN05421679_10791</name>
</gene>
<dbReference type="Pfam" id="PF03575">
    <property type="entry name" value="Peptidase_S51"/>
    <property type="match status" value="1"/>
</dbReference>
<dbReference type="NCBIfam" id="NF003642">
    <property type="entry name" value="PRK05282.1"/>
    <property type="match status" value="1"/>
</dbReference>
<reference evidence="5 6" key="1">
    <citation type="submission" date="2017-05" db="EMBL/GenBank/DDBJ databases">
        <authorList>
            <person name="Varghese N."/>
            <person name="Submissions S."/>
        </authorList>
    </citation>
    <scope>NUCLEOTIDE SEQUENCE [LARGE SCALE GENOMIC DNA]</scope>
    <source>
        <strain evidence="5 6">DSM 18015</strain>
    </source>
</reference>
<comment type="caution">
    <text evidence="5">The sequence shown here is derived from an EMBL/GenBank/DDBJ whole genome shotgun (WGS) entry which is preliminary data.</text>
</comment>
<evidence type="ECO:0000313" key="5">
    <source>
        <dbReference type="EMBL" id="SMP95397.1"/>
    </source>
</evidence>
<dbReference type="InterPro" id="IPR005320">
    <property type="entry name" value="Peptidase_S51"/>
</dbReference>
<dbReference type="CDD" id="cd03146">
    <property type="entry name" value="GAT1_Peptidase_E"/>
    <property type="match status" value="1"/>
</dbReference>
<dbReference type="Proteomes" id="UP001158050">
    <property type="component" value="Unassembled WGS sequence"/>
</dbReference>
<keyword evidence="2" id="KW-0645">Protease</keyword>
<comment type="similarity">
    <text evidence="1">Belongs to the peptidase S51 family.</text>
</comment>
<dbReference type="PANTHER" id="PTHR20842">
    <property type="entry name" value="PROTEASE S51 ALPHA-ASPARTYL DIPEPTIDASE"/>
    <property type="match status" value="1"/>
</dbReference>
<sequence>MQSTINNQQSTINMNIILASTSTLFGGQYLEYLRPQLGNLFDGIDELIFIPFARPGGISHDDYTAKARQFFSSISISVRGLHEFTNKEEAVNSAQAFFTGGGNTFLLVKTLHELGLMDVLKQNIESGKPYLGCSAGSNIGGINMKTTNDMPIVYPPSFDCMGLVPFNINPHYLDPNPEIRHNGETRETRIKEFLTQNDIKVIGLREGNWIRRINNKITVEGSELTRIFEKGKEPYEITSGTEL</sequence>
<protein>
    <submittedName>
        <fullName evidence="5">Dipeptidase E</fullName>
    </submittedName>
</protein>
<evidence type="ECO:0000256" key="4">
    <source>
        <dbReference type="ARBA" id="ARBA00022825"/>
    </source>
</evidence>
<dbReference type="EMBL" id="FXUO01000007">
    <property type="protein sequence ID" value="SMP95397.1"/>
    <property type="molecule type" value="Genomic_DNA"/>
</dbReference>
<evidence type="ECO:0000313" key="6">
    <source>
        <dbReference type="Proteomes" id="UP001158050"/>
    </source>
</evidence>
<dbReference type="InterPro" id="IPR029062">
    <property type="entry name" value="Class_I_gatase-like"/>
</dbReference>
<evidence type="ECO:0000256" key="1">
    <source>
        <dbReference type="ARBA" id="ARBA00006534"/>
    </source>
</evidence>
<keyword evidence="3" id="KW-0378">Hydrolase</keyword>
<proteinExistence type="inferred from homology"/>
<dbReference type="Gene3D" id="3.40.50.880">
    <property type="match status" value="1"/>
</dbReference>
<dbReference type="SUPFAM" id="SSF52317">
    <property type="entry name" value="Class I glutamine amidotransferase-like"/>
    <property type="match status" value="1"/>
</dbReference>